<dbReference type="InterPro" id="IPR012341">
    <property type="entry name" value="6hp_glycosidase-like_sf"/>
</dbReference>
<keyword evidence="8" id="KW-1185">Reference proteome</keyword>
<dbReference type="SUPFAM" id="SSF74650">
    <property type="entry name" value="Galactose mutarotase-like"/>
    <property type="match status" value="1"/>
</dbReference>
<feature type="region of interest" description="Disordered" evidence="3">
    <location>
        <begin position="790"/>
        <end position="865"/>
    </location>
</feature>
<evidence type="ECO:0000259" key="5">
    <source>
        <dbReference type="Pfam" id="PF03633"/>
    </source>
</evidence>
<feature type="compositionally biased region" description="Basic and acidic residues" evidence="3">
    <location>
        <begin position="799"/>
        <end position="808"/>
    </location>
</feature>
<evidence type="ECO:0000256" key="1">
    <source>
        <dbReference type="ARBA" id="ARBA00006768"/>
    </source>
</evidence>
<sequence length="865" mass="97059">MHDAIPSHRPPQPVDPLDRSRFPVDPWRLVERGYDGRDLGLTETLFSVANGYLGLRGNVEEGRDTHTHGTYVNGFHETWTIRHAEDAFGLARVGQTIVNVPDPKTIKLYVDDEPLLLSDADLEGYERSLDLREGVLRREVVWRTTSGKRVRISSTRMTSVVERHLAVMTFEVEMLDGHASLVVSSPVLNRQDGSDEYDVRSAAMGEGVDPRQAHSFGHRVLQPTLHEVRDGRLLLGYRCTNSGMTIATLAQHRIETDNPWTERLTVEEDLAQHVYEIAAEQGRVVRIDKLVTVHTSRGVPPRELADRCGRTMDRAVSAGVPQLQREHAELWARFWAESDVEIEGQPELQQAVRWNLFQLGQATVRAGNHGIPAKGLTGTGYGGHYFWDTECYVVPFLTYTHPQAARNALRFRHGMLDDARRRAAEMSQFGALYPWRTINGAEASAYFQAGTAQYHINADISYALMKYARATGDRQFLLNQGVDMLVETARLWADLGFWQVNGDQSFHIHGVTGPDEYNTVVNDNFFTNIMAAHNLRAAVETVRALEESDPEQMARARARLGLHEREVEDWQRCADHMHIPFDERTGIHPQDSHFLDREVWDLDATPADRRPLLLHYHPLVIYRYQVIKQADVVLALYLCGDHFTAEDKLADFDYYDPITTGDSSLSAVVQSIVAAEVGYHELALRYFYAGLFVDLADRHGNTVDGVHVASTGGVWSALVGGFGGMRDHDGQLSLDPRLPDCWPSLTWRMRWQLSRLRVRLEAEAISFVVEVGEPVTLTVRGQEVQVGSQEVRVPLDGQGPRRDREPELRLVGTTPSARGPREHEPHLAGGGVVPHSWSHELDDPTSPIPVRAPGAGPLTQSDPVS</sequence>
<dbReference type="Gene3D" id="1.50.10.10">
    <property type="match status" value="1"/>
</dbReference>
<dbReference type="PIRSF" id="PIRSF036289">
    <property type="entry name" value="Glycosyl_hydrolase_malt_phosph"/>
    <property type="match status" value="1"/>
</dbReference>
<dbReference type="InterPro" id="IPR008928">
    <property type="entry name" value="6-hairpin_glycosidase_sf"/>
</dbReference>
<feature type="domain" description="Glycoside hydrolase family 65 central catalytic" evidence="4">
    <location>
        <begin position="353"/>
        <end position="715"/>
    </location>
</feature>
<dbReference type="PANTHER" id="PTHR11051:SF13">
    <property type="entry name" value="GLYCOSYL TRANSFERASE"/>
    <property type="match status" value="1"/>
</dbReference>
<evidence type="ECO:0000259" key="4">
    <source>
        <dbReference type="Pfam" id="PF03632"/>
    </source>
</evidence>
<feature type="domain" description="Glycoside hydrolase family 65 N-terminal" evidence="6">
    <location>
        <begin position="31"/>
        <end position="297"/>
    </location>
</feature>
<accession>A0ABQ2F9R6</accession>
<evidence type="ECO:0000313" key="7">
    <source>
        <dbReference type="EMBL" id="GGK67615.1"/>
    </source>
</evidence>
<dbReference type="Proteomes" id="UP000662111">
    <property type="component" value="Unassembled WGS sequence"/>
</dbReference>
<dbReference type="EMBL" id="BMLB01000003">
    <property type="protein sequence ID" value="GGK67615.1"/>
    <property type="molecule type" value="Genomic_DNA"/>
</dbReference>
<evidence type="ECO:0000256" key="3">
    <source>
        <dbReference type="SAM" id="MobiDB-lite"/>
    </source>
</evidence>
<organism evidence="7 8">
    <name type="scientific">Ornithinimicrobium pekingense</name>
    <dbReference type="NCBI Taxonomy" id="384677"/>
    <lineage>
        <taxon>Bacteria</taxon>
        <taxon>Bacillati</taxon>
        <taxon>Actinomycetota</taxon>
        <taxon>Actinomycetes</taxon>
        <taxon>Micrococcales</taxon>
        <taxon>Ornithinimicrobiaceae</taxon>
        <taxon>Ornithinimicrobium</taxon>
    </lineage>
</organism>
<feature type="region of interest" description="Disordered" evidence="3">
    <location>
        <begin position="1"/>
        <end position="20"/>
    </location>
</feature>
<dbReference type="Pfam" id="PF03632">
    <property type="entry name" value="Glyco_hydro_65m"/>
    <property type="match status" value="1"/>
</dbReference>
<dbReference type="InterPro" id="IPR011013">
    <property type="entry name" value="Gal_mutarotase_sf_dom"/>
</dbReference>
<dbReference type="Gene3D" id="2.70.98.40">
    <property type="entry name" value="Glycoside hydrolase, family 65, N-terminal domain"/>
    <property type="match status" value="1"/>
</dbReference>
<dbReference type="InterPro" id="IPR017045">
    <property type="entry name" value="Malt_Pase/Glycosyl_Hdrlase"/>
</dbReference>
<comment type="caution">
    <text evidence="7">The sequence shown here is derived from an EMBL/GenBank/DDBJ whole genome shotgun (WGS) entry which is preliminary data.</text>
</comment>
<dbReference type="PANTHER" id="PTHR11051">
    <property type="entry name" value="GLYCOSYL HYDROLASE-RELATED"/>
    <property type="match status" value="1"/>
</dbReference>
<dbReference type="InterPro" id="IPR005195">
    <property type="entry name" value="Glyco_hydro_65_M"/>
</dbReference>
<comment type="similarity">
    <text evidence="1">Belongs to the glycosyl hydrolase 65 family.</text>
</comment>
<dbReference type="SUPFAM" id="SSF48208">
    <property type="entry name" value="Six-hairpin glycosidases"/>
    <property type="match status" value="1"/>
</dbReference>
<dbReference type="Gene3D" id="2.60.420.10">
    <property type="entry name" value="Maltose phosphorylase, domain 3"/>
    <property type="match status" value="1"/>
</dbReference>
<feature type="domain" description="Glycoside hydrolase family 65 C-terminal" evidence="5">
    <location>
        <begin position="725"/>
        <end position="786"/>
    </location>
</feature>
<dbReference type="RefSeq" id="WP_022923204.1">
    <property type="nucleotide sequence ID" value="NZ_BMLB01000003.1"/>
</dbReference>
<protein>
    <submittedName>
        <fullName evidence="7">Kojibiose phosphorylase</fullName>
    </submittedName>
</protein>
<name>A0ABQ2F9R6_9MICO</name>
<gene>
    <name evidence="7" type="ORF">GCM10011509_14990</name>
</gene>
<dbReference type="InterPro" id="IPR005194">
    <property type="entry name" value="Glyco_hydro_65_C"/>
</dbReference>
<evidence type="ECO:0000259" key="6">
    <source>
        <dbReference type="Pfam" id="PF03636"/>
    </source>
</evidence>
<proteinExistence type="inferred from homology"/>
<keyword evidence="2" id="KW-0378">Hydrolase</keyword>
<dbReference type="Pfam" id="PF03636">
    <property type="entry name" value="Glyco_hydro_65N"/>
    <property type="match status" value="1"/>
</dbReference>
<evidence type="ECO:0000256" key="2">
    <source>
        <dbReference type="ARBA" id="ARBA00023295"/>
    </source>
</evidence>
<dbReference type="Pfam" id="PF03633">
    <property type="entry name" value="Glyco_hydro_65C"/>
    <property type="match status" value="1"/>
</dbReference>
<evidence type="ECO:0000313" key="8">
    <source>
        <dbReference type="Proteomes" id="UP000662111"/>
    </source>
</evidence>
<dbReference type="InterPro" id="IPR005196">
    <property type="entry name" value="Glyco_hydro_65_N"/>
</dbReference>
<reference evidence="8" key="1">
    <citation type="journal article" date="2019" name="Int. J. Syst. Evol. Microbiol.">
        <title>The Global Catalogue of Microorganisms (GCM) 10K type strain sequencing project: providing services to taxonomists for standard genome sequencing and annotation.</title>
        <authorList>
            <consortium name="The Broad Institute Genomics Platform"/>
            <consortium name="The Broad Institute Genome Sequencing Center for Infectious Disease"/>
            <person name="Wu L."/>
            <person name="Ma J."/>
        </authorList>
    </citation>
    <scope>NUCLEOTIDE SEQUENCE [LARGE SCALE GENOMIC DNA]</scope>
    <source>
        <strain evidence="8">CGMCC 1.5362</strain>
    </source>
</reference>
<dbReference type="InterPro" id="IPR037018">
    <property type="entry name" value="GH65_N"/>
</dbReference>
<keyword evidence="2" id="KW-0326">Glycosidase</keyword>